<organism evidence="10 11">
    <name type="scientific">Streptomyces niveiscabiei</name>
    <dbReference type="NCBI Taxonomy" id="164115"/>
    <lineage>
        <taxon>Bacteria</taxon>
        <taxon>Bacillati</taxon>
        <taxon>Actinomycetota</taxon>
        <taxon>Actinomycetes</taxon>
        <taxon>Kitasatosporales</taxon>
        <taxon>Streptomycetaceae</taxon>
        <taxon>Streptomyces</taxon>
    </lineage>
</organism>
<reference evidence="10 11" key="1">
    <citation type="submission" date="2024-12" db="EMBL/GenBank/DDBJ databases">
        <title>Forecasting of Potato common scab and diversities of Pathogenic streptomyces spp. in china.</title>
        <authorList>
            <person name="Handique U."/>
            <person name="Wu J."/>
        </authorList>
    </citation>
    <scope>NUCLEOTIDE SEQUENCE [LARGE SCALE GENOMIC DNA]</scope>
    <source>
        <strain evidence="10 11">ZRIMU1530</strain>
    </source>
</reference>
<evidence type="ECO:0000256" key="7">
    <source>
        <dbReference type="SAM" id="Phobius"/>
    </source>
</evidence>
<evidence type="ECO:0000256" key="3">
    <source>
        <dbReference type="ARBA" id="ARBA00022692"/>
    </source>
</evidence>
<keyword evidence="4 7" id="KW-1133">Transmembrane helix</keyword>
<evidence type="ECO:0000313" key="10">
    <source>
        <dbReference type="EMBL" id="MFM9614142.1"/>
    </source>
</evidence>
<dbReference type="EMBL" id="JBJVNI010000024">
    <property type="protein sequence ID" value="MFM9614142.1"/>
    <property type="molecule type" value="Genomic_DNA"/>
</dbReference>
<dbReference type="Proteomes" id="UP001631957">
    <property type="component" value="Unassembled WGS sequence"/>
</dbReference>
<keyword evidence="5 7" id="KW-0472">Membrane</keyword>
<gene>
    <name evidence="10" type="ORF">ACKI18_36345</name>
</gene>
<keyword evidence="11" id="KW-1185">Reference proteome</keyword>
<feature type="transmembrane region" description="Helical" evidence="7">
    <location>
        <begin position="318"/>
        <end position="338"/>
    </location>
</feature>
<dbReference type="PANTHER" id="PTHR30572:SF4">
    <property type="entry name" value="ABC TRANSPORTER PERMEASE YTRF"/>
    <property type="match status" value="1"/>
</dbReference>
<sequence>MLKATLRSFLAHKGRLLLSALAVVLSVAFVAGSLIFSDTVTRTFDRLFASTSADVTVAPRNDLTSAVPTGAVQTLPAALEKRLAAIPGAAGTHAEVSVENATVVDAENDPVGPTAGAPTIALDWHLTDRSPVELTSGRPPRGAGEALLDADTADKKGVRTGDRLTVMAQPGTFRVTVVGIVTFTTTNPGAALLFLDPEVAATQLLGSADRATAIELRAAPGVSDEALKARVAGALGAGPYDVKTAGEQAKSSAEQLGGFLDVIKYVMLGFAGIAVLVGVFLIVNTFSMLIAQRTRELGLLRALGADRRQVRRSVLTEAVLLGLTGSTLGLAAGIGLALGLIKLMSVFGMNLKTTEMVIGWPTPVAVGVGVTFAAAYLPARRAAAVSPMAALADAEVAGLGRPLRIRAIVGAALAALGAAALAGCAAATETASAASLLGLGVVLTLLATVVAGPLLVRPVIRVLGGAFPALFGSVGRMSQRNALRNPRRTGATASALMVGLALVGGMSVASASMSASFDRQIDRTLGADFVVQNGNFTPFSKEVTDRIRATEGVGLAVRARFAPLAVRLPDGRRVETTAAGYDPRLDEVAHITYTRGDTAAALAAGHVAMDVDFAREHGVRIGSVLPTEFPGERRTELTVGALTDQDAAEGFGARGGLFLGLATVERFVPGGQESAVYVDAAPGTGADALRGALERTLDPYPQVQVRDQADYKKLVHDQIAVLLYLVYALLGLAIVIAVLGVVNTLALSVVERTREIGLLRAIGLARRQLRRMIRLESVVIAVFGAVLGLALGMVWGVCIQQVLALQGMGVLAIPWGTVVAVVVGSAVVGVVAALLPALRASRMNVLAAIAHE</sequence>
<feature type="transmembrane region" description="Helical" evidence="7">
    <location>
        <begin position="265"/>
        <end position="291"/>
    </location>
</feature>
<name>A0ABW9I4L2_9ACTN</name>
<comment type="caution">
    <text evidence="10">The sequence shown here is derived from an EMBL/GenBank/DDBJ whole genome shotgun (WGS) entry which is preliminary data.</text>
</comment>
<evidence type="ECO:0000259" key="8">
    <source>
        <dbReference type="Pfam" id="PF02687"/>
    </source>
</evidence>
<dbReference type="PANTHER" id="PTHR30572">
    <property type="entry name" value="MEMBRANE COMPONENT OF TRANSPORTER-RELATED"/>
    <property type="match status" value="1"/>
</dbReference>
<evidence type="ECO:0000256" key="2">
    <source>
        <dbReference type="ARBA" id="ARBA00022475"/>
    </source>
</evidence>
<feature type="domain" description="ABC3 transporter permease C-terminal" evidence="8">
    <location>
        <begin position="270"/>
        <end position="386"/>
    </location>
</feature>
<comment type="subcellular location">
    <subcellularLocation>
        <location evidence="1">Cell membrane</location>
        <topology evidence="1">Multi-pass membrane protein</topology>
    </subcellularLocation>
</comment>
<comment type="similarity">
    <text evidence="6">Belongs to the ABC-4 integral membrane protein family.</text>
</comment>
<evidence type="ECO:0000259" key="9">
    <source>
        <dbReference type="Pfam" id="PF12704"/>
    </source>
</evidence>
<accession>A0ABW9I4L2</accession>
<dbReference type="Pfam" id="PF02687">
    <property type="entry name" value="FtsX"/>
    <property type="match status" value="2"/>
</dbReference>
<feature type="domain" description="MacB-like periplasmic core" evidence="9">
    <location>
        <begin position="17"/>
        <end position="232"/>
    </location>
</feature>
<feature type="transmembrane region" description="Helical" evidence="7">
    <location>
        <begin position="358"/>
        <end position="379"/>
    </location>
</feature>
<feature type="domain" description="MacB-like periplasmic core" evidence="9">
    <location>
        <begin position="489"/>
        <end position="695"/>
    </location>
</feature>
<evidence type="ECO:0000256" key="6">
    <source>
        <dbReference type="ARBA" id="ARBA00038076"/>
    </source>
</evidence>
<dbReference type="InterPro" id="IPR003838">
    <property type="entry name" value="ABC3_permease_C"/>
</dbReference>
<feature type="transmembrane region" description="Helical" evidence="7">
    <location>
        <begin position="407"/>
        <end position="428"/>
    </location>
</feature>
<evidence type="ECO:0000313" key="11">
    <source>
        <dbReference type="Proteomes" id="UP001631957"/>
    </source>
</evidence>
<protein>
    <submittedName>
        <fullName evidence="10">ABC transporter permease</fullName>
    </submittedName>
</protein>
<feature type="transmembrane region" description="Helical" evidence="7">
    <location>
        <begin position="721"/>
        <end position="750"/>
    </location>
</feature>
<feature type="transmembrane region" description="Helical" evidence="7">
    <location>
        <begin position="434"/>
        <end position="456"/>
    </location>
</feature>
<dbReference type="Pfam" id="PF12704">
    <property type="entry name" value="MacB_PCD"/>
    <property type="match status" value="2"/>
</dbReference>
<dbReference type="RefSeq" id="WP_109362324.1">
    <property type="nucleotide sequence ID" value="NZ_JBJVNI010000024.1"/>
</dbReference>
<evidence type="ECO:0000256" key="5">
    <source>
        <dbReference type="ARBA" id="ARBA00023136"/>
    </source>
</evidence>
<dbReference type="InterPro" id="IPR025857">
    <property type="entry name" value="MacB_PCD"/>
</dbReference>
<feature type="domain" description="ABC3 transporter permease C-terminal" evidence="8">
    <location>
        <begin position="729"/>
        <end position="845"/>
    </location>
</feature>
<proteinExistence type="inferred from homology"/>
<keyword evidence="3 7" id="KW-0812">Transmembrane</keyword>
<dbReference type="InterPro" id="IPR050250">
    <property type="entry name" value="Macrolide_Exporter_MacB"/>
</dbReference>
<feature type="transmembrane region" description="Helical" evidence="7">
    <location>
        <begin position="777"/>
        <end position="803"/>
    </location>
</feature>
<keyword evidence="2" id="KW-1003">Cell membrane</keyword>
<evidence type="ECO:0000256" key="1">
    <source>
        <dbReference type="ARBA" id="ARBA00004651"/>
    </source>
</evidence>
<evidence type="ECO:0000256" key="4">
    <source>
        <dbReference type="ARBA" id="ARBA00022989"/>
    </source>
</evidence>
<feature type="transmembrane region" description="Helical" evidence="7">
    <location>
        <begin position="815"/>
        <end position="835"/>
    </location>
</feature>
<feature type="transmembrane region" description="Helical" evidence="7">
    <location>
        <begin position="490"/>
        <end position="513"/>
    </location>
</feature>